<dbReference type="EMBL" id="MPUH01000914">
    <property type="protein sequence ID" value="OMJ72287.1"/>
    <property type="molecule type" value="Genomic_DNA"/>
</dbReference>
<organism evidence="1 2">
    <name type="scientific">Stentor coeruleus</name>
    <dbReference type="NCBI Taxonomy" id="5963"/>
    <lineage>
        <taxon>Eukaryota</taxon>
        <taxon>Sar</taxon>
        <taxon>Alveolata</taxon>
        <taxon>Ciliophora</taxon>
        <taxon>Postciliodesmatophora</taxon>
        <taxon>Heterotrichea</taxon>
        <taxon>Heterotrichida</taxon>
        <taxon>Stentoridae</taxon>
        <taxon>Stentor</taxon>
    </lineage>
</organism>
<accession>A0A1R2B6A6</accession>
<reference evidence="1 2" key="1">
    <citation type="submission" date="2016-11" db="EMBL/GenBank/DDBJ databases">
        <title>The macronuclear genome of Stentor coeruleus: a giant cell with tiny introns.</title>
        <authorList>
            <person name="Slabodnick M."/>
            <person name="Ruby J.G."/>
            <person name="Reiff S.B."/>
            <person name="Swart E.C."/>
            <person name="Gosai S."/>
            <person name="Prabakaran S."/>
            <person name="Witkowska E."/>
            <person name="Larue G.E."/>
            <person name="Fisher S."/>
            <person name="Freeman R.M."/>
            <person name="Gunawardena J."/>
            <person name="Chu W."/>
            <person name="Stover N.A."/>
            <person name="Gregory B.D."/>
            <person name="Nowacki M."/>
            <person name="Derisi J."/>
            <person name="Roy S.W."/>
            <person name="Marshall W.F."/>
            <person name="Sood P."/>
        </authorList>
    </citation>
    <scope>NUCLEOTIDE SEQUENCE [LARGE SCALE GENOMIC DNA]</scope>
    <source>
        <strain evidence="1">WM001</strain>
    </source>
</reference>
<protein>
    <submittedName>
        <fullName evidence="1">Uncharacterized protein</fullName>
    </submittedName>
</protein>
<dbReference type="AlphaFoldDB" id="A0A1R2B6A6"/>
<gene>
    <name evidence="1" type="ORF">SteCoe_29308</name>
</gene>
<sequence>MQVDNAKHSLQVPCHPELVYCSYFLQSDSSLHLALNIGILKAIIYYRNLPEGIEIKGIYENYLQKIMSSACLLVKQEITVFIDHYNYMMSLKSQIEAFFYINKLFISEIQMYSCIIKTFEKIICECYLKTNSAIEENKLLLILSKVFKVAFSIIKIKSGKKVCIYDQVLTRCPSVILYKSEKINYGLLYTAEMCEFELNPSGFESTLHRSPLLFIKNFQRKENILNKTLNKINTSCPNEESKKHLSMQNFFGQKTLNTKSLSSAYKTVIIQKEARTSISKPQPLNLIKKSNKIIIDDSNESFNTVNKNPDSSSTCEYPNNQFHKANIYNSLNTNNQLLSESSYRNENTYSPFTTLDPQDYKNISITVNNTQSLPQESIIINPKIEERQSIIIEEHKENTYNLIPNLDYQDHKNISITVTDNQSLPKEPININPKIEESQSIIIEEHKENTLIISEENGTQKKMPRYIFEDNAPVLTCCESGCDKFSKYFCTCTGSYNGFCSKHMKMHSKKGRIFHPRINNFTEIDKNSKHQIINLCEKKLKSINKTKKNILEITHEKEKQLFILCKNDLKILETKKKVLKEARNYVMGHNKIMFKEKYNEAEDFMLDCIDSENGMGEVCYENELGNDILTMRNEDPKKYMLELIEAMGHVILNSEVRQESLAWVIKKVMEKDSLAESEVLKRLIE</sequence>
<evidence type="ECO:0000313" key="2">
    <source>
        <dbReference type="Proteomes" id="UP000187209"/>
    </source>
</evidence>
<dbReference type="Proteomes" id="UP000187209">
    <property type="component" value="Unassembled WGS sequence"/>
</dbReference>
<keyword evidence="2" id="KW-1185">Reference proteome</keyword>
<comment type="caution">
    <text evidence="1">The sequence shown here is derived from an EMBL/GenBank/DDBJ whole genome shotgun (WGS) entry which is preliminary data.</text>
</comment>
<evidence type="ECO:0000313" key="1">
    <source>
        <dbReference type="EMBL" id="OMJ72287.1"/>
    </source>
</evidence>
<name>A0A1R2B6A6_9CILI</name>
<proteinExistence type="predicted"/>